<geneLocation type="mitochondrion" evidence="1"/>
<accession>A0A3P3Y711</accession>
<evidence type="ECO:0008006" key="3">
    <source>
        <dbReference type="Google" id="ProtNLM"/>
    </source>
</evidence>
<keyword evidence="1" id="KW-0496">Mitochondrion</keyword>
<dbReference type="Gene3D" id="1.25.40.10">
    <property type="entry name" value="Tetratricopeptide repeat domain"/>
    <property type="match status" value="1"/>
</dbReference>
<gene>
    <name evidence="1" type="ORF">PLBR_LOCUS3167</name>
</gene>
<organism evidence="1 2">
    <name type="scientific">Plasmodiophora brassicae</name>
    <name type="common">Clubroot disease agent</name>
    <dbReference type="NCBI Taxonomy" id="37360"/>
    <lineage>
        <taxon>Eukaryota</taxon>
        <taxon>Sar</taxon>
        <taxon>Rhizaria</taxon>
        <taxon>Endomyxa</taxon>
        <taxon>Phytomyxea</taxon>
        <taxon>Plasmodiophorida</taxon>
        <taxon>Plasmodiophoridae</taxon>
        <taxon>Plasmodiophora</taxon>
    </lineage>
</organism>
<dbReference type="InterPro" id="IPR011990">
    <property type="entry name" value="TPR-like_helical_dom_sf"/>
</dbReference>
<reference evidence="1 2" key="1">
    <citation type="submission" date="2018-03" db="EMBL/GenBank/DDBJ databases">
        <authorList>
            <person name="Fogelqvist J."/>
        </authorList>
    </citation>
    <scope>NUCLEOTIDE SEQUENCE [LARGE SCALE GENOMIC DNA]</scope>
</reference>
<evidence type="ECO:0000313" key="1">
    <source>
        <dbReference type="EMBL" id="SPQ95952.1"/>
    </source>
</evidence>
<dbReference type="EMBL" id="OVEO01000005">
    <property type="protein sequence ID" value="SPQ95952.1"/>
    <property type="molecule type" value="Genomic_DNA"/>
</dbReference>
<evidence type="ECO:0000313" key="2">
    <source>
        <dbReference type="Proteomes" id="UP000290189"/>
    </source>
</evidence>
<dbReference type="Proteomes" id="UP000290189">
    <property type="component" value="Unassembled WGS sequence"/>
</dbReference>
<sequence>MWSRSRGVVLRGVASRGRRFRSGRPPSSGVLRVAAATSALVAFAGWSWSRATAPTDAPTTTTMATVQDLMRSGQLLEDAGHLTDALHMYRRARTTAEKHYGPYSYFVAGPAQSVSNAMLGQPSAPTGEIREAIGLLMRAHDIALRAEDAPSEEVRLAQLGSICYDLGQAWTSRNDHAQAAVWFDKAIGYLSGCRQSKHRRVQNANCKASLSASLFYCDRHPEAERAARSAIEDASPDSDAMMTASFNLGMILKAKGGANLEAHQLLARAVRVAKRRGVKPNAELIDACDRAIRELDVPEHSF</sequence>
<dbReference type="AlphaFoldDB" id="A0A3P3Y711"/>
<protein>
    <recommendedName>
        <fullName evidence="3">MalT-like TPR region domain-containing protein</fullName>
    </recommendedName>
</protein>
<dbReference type="SUPFAM" id="SSF48452">
    <property type="entry name" value="TPR-like"/>
    <property type="match status" value="1"/>
</dbReference>
<name>A0A3P3Y711_PLABS</name>
<proteinExistence type="predicted"/>